<keyword evidence="7" id="KW-0479">Metal-binding</keyword>
<dbReference type="InterPro" id="IPR004027">
    <property type="entry name" value="SEC_C_motif"/>
</dbReference>
<evidence type="ECO:0000256" key="7">
    <source>
        <dbReference type="ARBA" id="ARBA00022723"/>
    </source>
</evidence>
<dbReference type="PROSITE" id="PS51194">
    <property type="entry name" value="HELICASE_CTER"/>
    <property type="match status" value="1"/>
</dbReference>
<comment type="subcellular location">
    <subcellularLocation>
        <location evidence="15">Cell membrane</location>
        <topology evidence="15">Peripheral membrane protein</topology>
        <orientation evidence="15">Cytoplasmic side</orientation>
    </subcellularLocation>
    <subcellularLocation>
        <location evidence="15">Cytoplasm</location>
    </subcellularLocation>
    <subcellularLocation>
        <location evidence="2">Membrane</location>
        <topology evidence="2">Peripheral membrane protein</topology>
    </subcellularLocation>
    <text evidence="15">Distribution is 50-50.</text>
</comment>
<keyword evidence="5 15" id="KW-1003">Cell membrane</keyword>
<dbReference type="InterPro" id="IPR011115">
    <property type="entry name" value="SecA_DEAD"/>
</dbReference>
<dbReference type="RefSeq" id="WP_019224972.1">
    <property type="nucleotide sequence ID" value="NZ_CP007033.1"/>
</dbReference>
<keyword evidence="6 15" id="KW-0963">Cytoplasm</keyword>
<keyword evidence="14 15" id="KW-0472">Membrane</keyword>
<evidence type="ECO:0000256" key="6">
    <source>
        <dbReference type="ARBA" id="ARBA00022490"/>
    </source>
</evidence>
<dbReference type="Gene3D" id="3.90.1440.10">
    <property type="entry name" value="SecA, preprotein cross-linking domain"/>
    <property type="match status" value="1"/>
</dbReference>
<dbReference type="Proteomes" id="UP000018934">
    <property type="component" value="Chromosome"/>
</dbReference>
<dbReference type="SMART" id="SM00958">
    <property type="entry name" value="SecA_PP_bind"/>
    <property type="match status" value="1"/>
</dbReference>
<evidence type="ECO:0000256" key="12">
    <source>
        <dbReference type="ARBA" id="ARBA00022967"/>
    </source>
</evidence>
<evidence type="ECO:0000256" key="4">
    <source>
        <dbReference type="ARBA" id="ARBA00022448"/>
    </source>
</evidence>
<evidence type="ECO:0000256" key="17">
    <source>
        <dbReference type="SAM" id="MobiDB-lite"/>
    </source>
</evidence>
<dbReference type="PANTHER" id="PTHR30612:SF0">
    <property type="entry name" value="CHLOROPLAST PROTEIN-TRANSPORTING ATPASE"/>
    <property type="match status" value="1"/>
</dbReference>
<keyword evidence="4 15" id="KW-0813">Transport</keyword>
<evidence type="ECO:0000256" key="5">
    <source>
        <dbReference type="ARBA" id="ARBA00022475"/>
    </source>
</evidence>
<evidence type="ECO:0000256" key="13">
    <source>
        <dbReference type="ARBA" id="ARBA00023010"/>
    </source>
</evidence>
<keyword evidence="22" id="KW-1185">Reference proteome</keyword>
<comment type="similarity">
    <text evidence="3 15 16">Belongs to the SecA family.</text>
</comment>
<feature type="binding site" evidence="15">
    <location>
        <begin position="102"/>
        <end position="106"/>
    </location>
    <ligand>
        <name>ATP</name>
        <dbReference type="ChEBI" id="CHEBI:30616"/>
    </ligand>
</feature>
<comment type="function">
    <text evidence="15">Part of the Sec protein translocase complex. Interacts with the SecYEG preprotein conducting channel. Has a central role in coupling the hydrolysis of ATP to the transfer of proteins into and across the cell membrane, serving as an ATP-driven molecular motor driving the stepwise translocation of polypeptide chains across the membrane.</text>
</comment>
<keyword evidence="8 15" id="KW-0547">Nucleotide-binding</keyword>
<dbReference type="PROSITE" id="PS01312">
    <property type="entry name" value="SECA"/>
    <property type="match status" value="1"/>
</dbReference>
<dbReference type="CDD" id="cd18803">
    <property type="entry name" value="SF2_C_secA"/>
    <property type="match status" value="1"/>
</dbReference>
<organism evidence="21 22">
    <name type="scientific">Dehalobacter restrictus (strain DSM 9455 / PER-K23)</name>
    <dbReference type="NCBI Taxonomy" id="871738"/>
    <lineage>
        <taxon>Bacteria</taxon>
        <taxon>Bacillati</taxon>
        <taxon>Bacillota</taxon>
        <taxon>Clostridia</taxon>
        <taxon>Eubacteriales</taxon>
        <taxon>Desulfitobacteriaceae</taxon>
        <taxon>Dehalobacter</taxon>
    </lineage>
</organism>
<evidence type="ECO:0000256" key="8">
    <source>
        <dbReference type="ARBA" id="ARBA00022741"/>
    </source>
</evidence>
<dbReference type="Pfam" id="PF21090">
    <property type="entry name" value="P-loop_SecA"/>
    <property type="match status" value="1"/>
</dbReference>
<dbReference type="SUPFAM" id="SSF81886">
    <property type="entry name" value="Helical scaffold and wing domains of SecA"/>
    <property type="match status" value="1"/>
</dbReference>
<comment type="catalytic activity">
    <reaction evidence="15">
        <text>ATP + H2O + cellular proteinSide 1 = ADP + phosphate + cellular proteinSide 2.</text>
        <dbReference type="EC" id="7.4.2.8"/>
    </reaction>
</comment>
<feature type="domain" description="SecA family profile" evidence="20">
    <location>
        <begin position="1"/>
        <end position="569"/>
    </location>
</feature>
<evidence type="ECO:0000256" key="1">
    <source>
        <dbReference type="ARBA" id="ARBA00001947"/>
    </source>
</evidence>
<dbReference type="SMART" id="SM00957">
    <property type="entry name" value="SecA_DEAD"/>
    <property type="match status" value="1"/>
</dbReference>
<dbReference type="Gene3D" id="1.10.3060.10">
    <property type="entry name" value="Helical scaffold and wing domains of SecA"/>
    <property type="match status" value="1"/>
</dbReference>
<dbReference type="InterPro" id="IPR001650">
    <property type="entry name" value="Helicase_C-like"/>
</dbReference>
<name>A0ABM5P8U6_DEHRP</name>
<evidence type="ECO:0000313" key="22">
    <source>
        <dbReference type="Proteomes" id="UP000018934"/>
    </source>
</evidence>
<dbReference type="NCBIfam" id="TIGR00963">
    <property type="entry name" value="secA"/>
    <property type="match status" value="1"/>
</dbReference>
<dbReference type="InterPro" id="IPR036266">
    <property type="entry name" value="SecA_Wing/Scaffold_sf"/>
</dbReference>
<dbReference type="InterPro" id="IPR020937">
    <property type="entry name" value="SecA_CS"/>
</dbReference>
<evidence type="ECO:0000256" key="3">
    <source>
        <dbReference type="ARBA" id="ARBA00007650"/>
    </source>
</evidence>
<dbReference type="Pfam" id="PF02810">
    <property type="entry name" value="SEC-C"/>
    <property type="match status" value="1"/>
</dbReference>
<dbReference type="PROSITE" id="PS51196">
    <property type="entry name" value="SECA_MOTOR_DEAD"/>
    <property type="match status" value="1"/>
</dbReference>
<evidence type="ECO:0000256" key="15">
    <source>
        <dbReference type="HAMAP-Rule" id="MF_01382"/>
    </source>
</evidence>
<dbReference type="Gene3D" id="3.40.50.300">
    <property type="entry name" value="P-loop containing nucleotide triphosphate hydrolases"/>
    <property type="match status" value="3"/>
</dbReference>
<feature type="binding site" evidence="15">
    <location>
        <position position="84"/>
    </location>
    <ligand>
        <name>ATP</name>
        <dbReference type="ChEBI" id="CHEBI:30616"/>
    </ligand>
</feature>
<dbReference type="HAMAP" id="MF_01382">
    <property type="entry name" value="SecA"/>
    <property type="match status" value="1"/>
</dbReference>
<evidence type="ECO:0000256" key="16">
    <source>
        <dbReference type="RuleBase" id="RU003874"/>
    </source>
</evidence>
<dbReference type="NCBIfam" id="NF009538">
    <property type="entry name" value="PRK12904.1"/>
    <property type="match status" value="1"/>
</dbReference>
<dbReference type="InterPro" id="IPR011130">
    <property type="entry name" value="SecA_preprotein_X-link_dom"/>
</dbReference>
<accession>A0ABM5P8U6</accession>
<dbReference type="Pfam" id="PF07517">
    <property type="entry name" value="SecA_DEAD"/>
    <property type="match status" value="1"/>
</dbReference>
<dbReference type="CDD" id="cd17928">
    <property type="entry name" value="DEXDc_SecA"/>
    <property type="match status" value="1"/>
</dbReference>
<feature type="compositionally biased region" description="Basic and acidic residues" evidence="17">
    <location>
        <begin position="793"/>
        <end position="816"/>
    </location>
</feature>
<dbReference type="PANTHER" id="PTHR30612">
    <property type="entry name" value="SECA INNER MEMBRANE COMPONENT OF SEC PROTEIN SECRETION SYSTEM"/>
    <property type="match status" value="1"/>
</dbReference>
<feature type="region of interest" description="Disordered" evidence="17">
    <location>
        <begin position="786"/>
        <end position="826"/>
    </location>
</feature>
<evidence type="ECO:0000259" key="18">
    <source>
        <dbReference type="PROSITE" id="PS51192"/>
    </source>
</evidence>
<dbReference type="SUPFAM" id="SSF52540">
    <property type="entry name" value="P-loop containing nucleoside triphosphate hydrolases"/>
    <property type="match status" value="2"/>
</dbReference>
<dbReference type="InterPro" id="IPR044722">
    <property type="entry name" value="SecA_SF2_C"/>
</dbReference>
<feature type="binding site" evidence="15">
    <location>
        <position position="491"/>
    </location>
    <ligand>
        <name>ATP</name>
        <dbReference type="ChEBI" id="CHEBI:30616"/>
    </ligand>
</feature>
<keyword evidence="10 15" id="KW-0067">ATP-binding</keyword>
<comment type="cofactor">
    <cofactor evidence="1">
        <name>Zn(2+)</name>
        <dbReference type="ChEBI" id="CHEBI:29105"/>
    </cofactor>
</comment>
<evidence type="ECO:0000256" key="11">
    <source>
        <dbReference type="ARBA" id="ARBA00022927"/>
    </source>
</evidence>
<reference evidence="21 22" key="1">
    <citation type="journal article" date="2013" name="Stand. Genomic Sci.">
        <title>Complete genome sequence of Dehalobacter restrictus PER-K23(T.).</title>
        <authorList>
            <person name="Kruse T."/>
            <person name="Maillard J."/>
            <person name="Goodwin L."/>
            <person name="Woyke T."/>
            <person name="Teshima H."/>
            <person name="Bruce D."/>
            <person name="Detter C."/>
            <person name="Tapia R."/>
            <person name="Han C."/>
            <person name="Huntemann M."/>
            <person name="Wei C.L."/>
            <person name="Han J."/>
            <person name="Chen A."/>
            <person name="Kyrpides N."/>
            <person name="Szeto E."/>
            <person name="Markowitz V."/>
            <person name="Ivanova N."/>
            <person name="Pagani I."/>
            <person name="Pati A."/>
            <person name="Pitluck S."/>
            <person name="Nolan M."/>
            <person name="Holliger C."/>
            <person name="Smidt H."/>
        </authorList>
    </citation>
    <scope>NUCLEOTIDE SEQUENCE [LARGE SCALE GENOMIC DNA]</scope>
    <source>
        <strain evidence="22">DSM 9455</strain>
    </source>
</reference>
<dbReference type="InterPro" id="IPR027417">
    <property type="entry name" value="P-loop_NTPase"/>
</dbReference>
<dbReference type="EMBL" id="CP007033">
    <property type="protein sequence ID" value="AHF11064.1"/>
    <property type="molecule type" value="Genomic_DNA"/>
</dbReference>
<keyword evidence="11 15" id="KW-0653">Protein transport</keyword>
<dbReference type="InterPro" id="IPR000185">
    <property type="entry name" value="SecA"/>
</dbReference>
<evidence type="ECO:0000256" key="9">
    <source>
        <dbReference type="ARBA" id="ARBA00022833"/>
    </source>
</evidence>
<feature type="domain" description="Helicase C-terminal" evidence="19">
    <location>
        <begin position="413"/>
        <end position="595"/>
    </location>
</feature>
<evidence type="ECO:0000256" key="2">
    <source>
        <dbReference type="ARBA" id="ARBA00004170"/>
    </source>
</evidence>
<proteinExistence type="inferred from homology"/>
<dbReference type="InterPro" id="IPR011116">
    <property type="entry name" value="SecA_Wing/Scaffold"/>
</dbReference>
<feature type="domain" description="Helicase ATP-binding" evidence="18">
    <location>
        <begin position="86"/>
        <end position="244"/>
    </location>
</feature>
<keyword evidence="13 15" id="KW-0811">Translocation</keyword>
<evidence type="ECO:0000259" key="19">
    <source>
        <dbReference type="PROSITE" id="PS51194"/>
    </source>
</evidence>
<evidence type="ECO:0000313" key="21">
    <source>
        <dbReference type="EMBL" id="AHF11064.1"/>
    </source>
</evidence>
<dbReference type="Pfam" id="PF07516">
    <property type="entry name" value="SecA_SW"/>
    <property type="match status" value="1"/>
</dbReference>
<comment type="subunit">
    <text evidence="15">Monomer and homodimer. Part of the essential Sec protein translocation apparatus which comprises SecA, SecYEG and auxiliary proteins SecDF. Other proteins may also be involved.</text>
</comment>
<dbReference type="Pfam" id="PF01043">
    <property type="entry name" value="SecA_PP_bind"/>
    <property type="match status" value="1"/>
</dbReference>
<sequence length="836" mass="94906">MGFLKDLIDDNARDIKKYQKKVEKINQLEPSIQVLSDDELRAKTVEFKERLEQGETLDDLLPEAFAVVREASKRVLGQRHYDVQLIGGMVLHDGRIAEMKTGEGKTLVATLPTYLNALTGLGVHVVTVNDYLATRDANWMGQVYDFLGLSVGLIVHGLTHEQRRTSYNADITYGTNNEFGFDYLRDNMSVNPAAVVQRELHYAIVDEVDSILIDEARTPLIISGEADKPTELYFRVAKVVPRLKPEEDYHVNEKDRVVTLTENGVSRVETMLGVDNLYDDLHNEVAHHVNQALKAHTLFKLDRDYVVKDGQVIIVDEFTGRLMFGRRYSEGLHQAIEAKENVKIERESQTLATITFQNFFRMFKKLGGMTGTAKTEEQEFINIYRLDVVEVPTNLPMVRQDLPDVIYRTEEGKFDAVVNDISEKNAKGQPVLVGTISIEKSEKLSDMLKKKGVPHQVLNAKFHELEAQIVAKAGEQGMVTIATNMAGRGTDIVLGEGVKELGGLHIIGTERHESRRIDNQLRGRSGRQGDPGSSQFYISLDDDLMRLFGGDNIAGLMDKLGMDDSVPVESKIVSRSIETAQKRVEGRNFDIRKHVLNYDDVMNKQREIIYSQRRSVLTGENLKEQVMDMIEKVIADTTARYSGNSPYPEEWDLVSFLDYVDNVILPDHDFTPEQISNLAKEEVEELLTDRVHELYEIRESQFGSDLMRQIERAVALQVVDTRWKEHLDAMDSLREGIGLRAYGQRDPLLEYKNEAFDMFQGMVESIQEDVSTYILRVTPRITTQVPEQAQKVSENRYEEEQEQAKKPRKIGEHIGRNDPCPCGSGKKYKKCCGINS</sequence>
<dbReference type="NCBIfam" id="NF006630">
    <property type="entry name" value="PRK09200.1"/>
    <property type="match status" value="1"/>
</dbReference>
<evidence type="ECO:0000259" key="20">
    <source>
        <dbReference type="PROSITE" id="PS51196"/>
    </source>
</evidence>
<gene>
    <name evidence="15" type="primary">secA</name>
    <name evidence="21" type="ORF">DEHRE_14125</name>
</gene>
<dbReference type="EC" id="7.4.2.8" evidence="15"/>
<keyword evidence="12 15" id="KW-1278">Translocase</keyword>
<evidence type="ECO:0000256" key="10">
    <source>
        <dbReference type="ARBA" id="ARBA00022840"/>
    </source>
</evidence>
<keyword evidence="9" id="KW-0862">Zinc</keyword>
<dbReference type="PRINTS" id="PR00906">
    <property type="entry name" value="SECA"/>
</dbReference>
<dbReference type="SUPFAM" id="SSF81767">
    <property type="entry name" value="Pre-protein crosslinking domain of SecA"/>
    <property type="match status" value="1"/>
</dbReference>
<protein>
    <recommendedName>
        <fullName evidence="15 16">Protein translocase subunit SecA</fullName>
        <ecNumber evidence="15">7.4.2.8</ecNumber>
    </recommendedName>
</protein>
<dbReference type="PROSITE" id="PS51192">
    <property type="entry name" value="HELICASE_ATP_BIND_1"/>
    <property type="match status" value="1"/>
</dbReference>
<dbReference type="InterPro" id="IPR014001">
    <property type="entry name" value="Helicase_ATP-bd"/>
</dbReference>
<dbReference type="InterPro" id="IPR014018">
    <property type="entry name" value="SecA_motor_DEAD"/>
</dbReference>
<evidence type="ECO:0000256" key="14">
    <source>
        <dbReference type="ARBA" id="ARBA00023136"/>
    </source>
</evidence>
<dbReference type="InterPro" id="IPR036670">
    <property type="entry name" value="SecA_X-link_sf"/>
</dbReference>